<sequence>MMIHTTPPPPHVANGVYYYGTRGMAEWQITISDDGRRIVDESTENTRLPSYEIIRFDPKTFSVTSSRSHLGGPGMWISSRSRGSATVQHTSGRTCEGMPKAICSRPHAIVTPMPGTKRIVPFEPYLLPFIIVRSGERKFTLAPGSMLWVAGSCASTKPRAYPKDACLHISWNNTADTPSDAPTSEDLWFNPMTYVLDRYQVAGESPTDRLICFDANTCRDPNGE</sequence>
<comment type="caution">
    <text evidence="1">The sequence shown here is derived from an EMBL/GenBank/DDBJ whole genome shotgun (WGS) entry which is preliminary data.</text>
</comment>
<dbReference type="AlphaFoldDB" id="E6Q4I8"/>
<name>E6Q4I8_9ZZZZ</name>
<proteinExistence type="predicted"/>
<accession>E6Q4I8</accession>
<protein>
    <submittedName>
        <fullName evidence="1">Uncharacterized protein</fullName>
    </submittedName>
</protein>
<evidence type="ECO:0000313" key="1">
    <source>
        <dbReference type="EMBL" id="CBI01910.1"/>
    </source>
</evidence>
<organism evidence="1">
    <name type="scientific">mine drainage metagenome</name>
    <dbReference type="NCBI Taxonomy" id="410659"/>
    <lineage>
        <taxon>unclassified sequences</taxon>
        <taxon>metagenomes</taxon>
        <taxon>ecological metagenomes</taxon>
    </lineage>
</organism>
<gene>
    <name evidence="1" type="ORF">CARN4_2105</name>
</gene>
<reference evidence="1" key="1">
    <citation type="submission" date="2009-10" db="EMBL/GenBank/DDBJ databases">
        <title>Diversity of trophic interactions inside an arsenic-rich microbial ecosystem.</title>
        <authorList>
            <person name="Bertin P.N."/>
            <person name="Heinrich-Salmeron A."/>
            <person name="Pelletier E."/>
            <person name="Goulhen-Chollet F."/>
            <person name="Arsene-Ploetze F."/>
            <person name="Gallien S."/>
            <person name="Calteau A."/>
            <person name="Vallenet D."/>
            <person name="Casiot C."/>
            <person name="Chane-Woon-Ming B."/>
            <person name="Giloteaux L."/>
            <person name="Barakat M."/>
            <person name="Bonnefoy V."/>
            <person name="Bruneel O."/>
            <person name="Chandler M."/>
            <person name="Cleiss J."/>
            <person name="Duran R."/>
            <person name="Elbaz-Poulichet F."/>
            <person name="Fonknechten N."/>
            <person name="Lauga B."/>
            <person name="Mornico D."/>
            <person name="Ortet P."/>
            <person name="Schaeffer C."/>
            <person name="Siguier P."/>
            <person name="Alexander Thil Smith A."/>
            <person name="Van Dorsselaer A."/>
            <person name="Weissenbach J."/>
            <person name="Medigue C."/>
            <person name="Le Paslier D."/>
        </authorList>
    </citation>
    <scope>NUCLEOTIDE SEQUENCE</scope>
</reference>
<dbReference type="EMBL" id="CABO01000028">
    <property type="protein sequence ID" value="CBI01910.1"/>
    <property type="molecule type" value="Genomic_DNA"/>
</dbReference>